<reference evidence="3" key="1">
    <citation type="journal article" date="2020" name="mSystems">
        <title>Genome- and Community-Level Interaction Insights into Carbon Utilization and Element Cycling Functions of Hydrothermarchaeota in Hydrothermal Sediment.</title>
        <authorList>
            <person name="Zhou Z."/>
            <person name="Liu Y."/>
            <person name="Xu W."/>
            <person name="Pan J."/>
            <person name="Luo Z.H."/>
            <person name="Li M."/>
        </authorList>
    </citation>
    <scope>NUCLEOTIDE SEQUENCE [LARGE SCALE GENOMIC DNA]</scope>
    <source>
        <strain evidence="3">SpSt-885</strain>
    </source>
</reference>
<dbReference type="CDD" id="cd19093">
    <property type="entry name" value="AKR_AtPLR-like"/>
    <property type="match status" value="1"/>
</dbReference>
<proteinExistence type="predicted"/>
<name>A0A7J3SLW7_9CREN</name>
<dbReference type="PANTHER" id="PTHR43364:SF4">
    <property type="entry name" value="NAD(P)-LINKED OXIDOREDUCTASE SUPERFAMILY PROTEIN"/>
    <property type="match status" value="1"/>
</dbReference>
<comment type="caution">
    <text evidence="3">The sequence shown here is derived from an EMBL/GenBank/DDBJ whole genome shotgun (WGS) entry which is preliminary data.</text>
</comment>
<organism evidence="3">
    <name type="scientific">Fervidicoccus fontis</name>
    <dbReference type="NCBI Taxonomy" id="683846"/>
    <lineage>
        <taxon>Archaea</taxon>
        <taxon>Thermoproteota</taxon>
        <taxon>Thermoprotei</taxon>
        <taxon>Fervidicoccales</taxon>
        <taxon>Fervidicoccaceae</taxon>
        <taxon>Fervidicoccus</taxon>
    </lineage>
</organism>
<dbReference type="PRINTS" id="PR00069">
    <property type="entry name" value="ALDKETRDTASE"/>
</dbReference>
<keyword evidence="1" id="KW-0560">Oxidoreductase</keyword>
<dbReference type="InterPro" id="IPR020471">
    <property type="entry name" value="AKR"/>
</dbReference>
<feature type="domain" description="NADP-dependent oxidoreductase" evidence="2">
    <location>
        <begin position="16"/>
        <end position="305"/>
    </location>
</feature>
<dbReference type="Gene3D" id="3.20.20.100">
    <property type="entry name" value="NADP-dependent oxidoreductase domain"/>
    <property type="match status" value="1"/>
</dbReference>
<dbReference type="EMBL" id="DTLS01000149">
    <property type="protein sequence ID" value="HGZ60566.1"/>
    <property type="molecule type" value="Genomic_DNA"/>
</dbReference>
<dbReference type="InterPro" id="IPR050523">
    <property type="entry name" value="AKR_Detox_Biosynth"/>
</dbReference>
<evidence type="ECO:0000256" key="1">
    <source>
        <dbReference type="ARBA" id="ARBA00023002"/>
    </source>
</evidence>
<dbReference type="AlphaFoldDB" id="A0A7J3SLW7"/>
<sequence length="317" mass="35371">MEYRILGSTGEKISEVGLGAWQFSESWGMLDYENAKKIISSAMVNGVNFIDTAIAYGWGKSEEFIGKSLKELGARDNFMIATKIPGEFLAEHDVILATVGSLRRLQTDHIDLMQIHWPPVWNNIPTCEYMRALEKLVSMGLIDYIGVSNFPPILLDEANSCLSREEIVSEQVRYNLIEREAEKEIIPYTLEAGMNLIAWSPLAKGALSGKYNLENLPKFTDVRAGEPTFIPQNFKEILPVIEKLKEIASKYSKTPAQVALNWLLTSYDNVLVIPGAKSPEQVAENAGASGWSLSFEDWVALDSLSKKVTIHRSLKAI</sequence>
<dbReference type="SUPFAM" id="SSF51430">
    <property type="entry name" value="NAD(P)-linked oxidoreductase"/>
    <property type="match status" value="1"/>
</dbReference>
<accession>A0A7J3SLW7</accession>
<dbReference type="InterPro" id="IPR036812">
    <property type="entry name" value="NAD(P)_OxRdtase_dom_sf"/>
</dbReference>
<gene>
    <name evidence="3" type="ORF">ENW83_05135</name>
</gene>
<dbReference type="PANTHER" id="PTHR43364">
    <property type="entry name" value="NADH-SPECIFIC METHYLGLYOXAL REDUCTASE-RELATED"/>
    <property type="match status" value="1"/>
</dbReference>
<dbReference type="Pfam" id="PF00248">
    <property type="entry name" value="Aldo_ket_red"/>
    <property type="match status" value="1"/>
</dbReference>
<dbReference type="GO" id="GO:0016491">
    <property type="term" value="F:oxidoreductase activity"/>
    <property type="evidence" value="ECO:0007669"/>
    <property type="project" value="UniProtKB-KW"/>
</dbReference>
<protein>
    <submittedName>
        <fullName evidence="3">Aldo/keto reductase</fullName>
    </submittedName>
</protein>
<evidence type="ECO:0000259" key="2">
    <source>
        <dbReference type="Pfam" id="PF00248"/>
    </source>
</evidence>
<dbReference type="InterPro" id="IPR023210">
    <property type="entry name" value="NADP_OxRdtase_dom"/>
</dbReference>
<evidence type="ECO:0000313" key="3">
    <source>
        <dbReference type="EMBL" id="HGZ60566.1"/>
    </source>
</evidence>